<gene>
    <name evidence="1" type="ORF">PC117_g23586</name>
</gene>
<accession>A0A8T1B6K0</accession>
<dbReference type="Proteomes" id="UP000736787">
    <property type="component" value="Unassembled WGS sequence"/>
</dbReference>
<evidence type="ECO:0000313" key="1">
    <source>
        <dbReference type="EMBL" id="KAG2894045.1"/>
    </source>
</evidence>
<evidence type="ECO:0000313" key="2">
    <source>
        <dbReference type="Proteomes" id="UP000736787"/>
    </source>
</evidence>
<dbReference type="AlphaFoldDB" id="A0A8T1B6K0"/>
<proteinExistence type="predicted"/>
<comment type="caution">
    <text evidence="1">The sequence shown here is derived from an EMBL/GenBank/DDBJ whole genome shotgun (WGS) entry which is preliminary data.</text>
</comment>
<protein>
    <submittedName>
        <fullName evidence="1">Uncharacterized protein</fullName>
    </submittedName>
</protein>
<name>A0A8T1B6K0_9STRA</name>
<sequence>MLSVACTRPQTLEGQGCSSSIWTPVQTAPRRTLQRWGDGRQCSSEGWCSLQSSGVAGSIVTANASAVLGSSTVYVYGFLDTTGGFNN</sequence>
<organism evidence="1 2">
    <name type="scientific">Phytophthora cactorum</name>
    <dbReference type="NCBI Taxonomy" id="29920"/>
    <lineage>
        <taxon>Eukaryota</taxon>
        <taxon>Sar</taxon>
        <taxon>Stramenopiles</taxon>
        <taxon>Oomycota</taxon>
        <taxon>Peronosporomycetes</taxon>
        <taxon>Peronosporales</taxon>
        <taxon>Peronosporaceae</taxon>
        <taxon>Phytophthora</taxon>
    </lineage>
</organism>
<reference evidence="1" key="1">
    <citation type="submission" date="2018-10" db="EMBL/GenBank/DDBJ databases">
        <title>Effector identification in a new, highly contiguous assembly of the strawberry crown rot pathogen Phytophthora cactorum.</title>
        <authorList>
            <person name="Armitage A.D."/>
            <person name="Nellist C.F."/>
            <person name="Bates H."/>
            <person name="Vickerstaff R.J."/>
            <person name="Harrison R.J."/>
        </authorList>
    </citation>
    <scope>NUCLEOTIDE SEQUENCE</scope>
    <source>
        <strain evidence="1">4040</strain>
    </source>
</reference>
<dbReference type="EMBL" id="RCMK01001448">
    <property type="protein sequence ID" value="KAG2894045.1"/>
    <property type="molecule type" value="Genomic_DNA"/>
</dbReference>